<dbReference type="InterPro" id="IPR036095">
    <property type="entry name" value="PTS_EIIB-like_sf"/>
</dbReference>
<keyword evidence="3 9" id="KW-0762">Sugar transport</keyword>
<proteinExistence type="predicted"/>
<dbReference type="InterPro" id="IPR051819">
    <property type="entry name" value="PTS_sugar-specific_EIIB"/>
</dbReference>
<dbReference type="InterPro" id="IPR013012">
    <property type="entry name" value="PTS_EIIB_3"/>
</dbReference>
<keyword evidence="10" id="KW-1185">Reference proteome</keyword>
<dbReference type="Proteomes" id="UP000596049">
    <property type="component" value="Chromosome"/>
</dbReference>
<dbReference type="Pfam" id="PF02302">
    <property type="entry name" value="PTS_IIB"/>
    <property type="match status" value="1"/>
</dbReference>
<feature type="domain" description="PTS EIIB type-3" evidence="8">
    <location>
        <begin position="7"/>
        <end position="109"/>
    </location>
</feature>
<evidence type="ECO:0000256" key="4">
    <source>
        <dbReference type="ARBA" id="ARBA00022679"/>
    </source>
</evidence>
<evidence type="ECO:0000259" key="8">
    <source>
        <dbReference type="PROSITE" id="PS51100"/>
    </source>
</evidence>
<sequence length="109" mass="12048">MKRSVFMKNIMLVCVAGMSTSLLVSKMQKAAQEQNIEADIYAIAEGEVDKVLAAKTADVLLLGPQVRYLKGTFEKKYKAMNFPIDVINMADYGMMNGENVLKQALQLIG</sequence>
<dbReference type="PANTHER" id="PTHR34581">
    <property type="entry name" value="PTS SYSTEM N,N'-DIACETYLCHITOBIOSE-SPECIFIC EIIB COMPONENT"/>
    <property type="match status" value="1"/>
</dbReference>
<dbReference type="InterPro" id="IPR003501">
    <property type="entry name" value="PTS_EIIB_2/3"/>
</dbReference>
<gene>
    <name evidence="9" type="ORF">FJQ98_20050</name>
</gene>
<keyword evidence="5" id="KW-0598">Phosphotransferase system</keyword>
<accession>A0ABX7ANY0</accession>
<dbReference type="SUPFAM" id="SSF52794">
    <property type="entry name" value="PTS system IIB component-like"/>
    <property type="match status" value="1"/>
</dbReference>
<dbReference type="Gene3D" id="3.40.50.2300">
    <property type="match status" value="1"/>
</dbReference>
<organism evidence="9 10">
    <name type="scientific">Lysinibacillus agricola</name>
    <dbReference type="NCBI Taxonomy" id="2590012"/>
    <lineage>
        <taxon>Bacteria</taxon>
        <taxon>Bacillati</taxon>
        <taxon>Bacillota</taxon>
        <taxon>Bacilli</taxon>
        <taxon>Bacillales</taxon>
        <taxon>Bacillaceae</taxon>
        <taxon>Lysinibacillus</taxon>
    </lineage>
</organism>
<dbReference type="PROSITE" id="PS51100">
    <property type="entry name" value="PTS_EIIB_TYPE_3"/>
    <property type="match status" value="1"/>
</dbReference>
<evidence type="ECO:0000256" key="7">
    <source>
        <dbReference type="PROSITE-ProRule" id="PRU00423"/>
    </source>
</evidence>
<evidence type="ECO:0000256" key="6">
    <source>
        <dbReference type="ARBA" id="ARBA00022777"/>
    </source>
</evidence>
<dbReference type="CDD" id="cd05564">
    <property type="entry name" value="PTS_IIB_chitobiose_lichenan"/>
    <property type="match status" value="1"/>
</dbReference>
<protein>
    <submittedName>
        <fullName evidence="9">PTS sugar transporter subunit IIB</fullName>
    </submittedName>
</protein>
<evidence type="ECO:0000256" key="1">
    <source>
        <dbReference type="ARBA" id="ARBA00022448"/>
    </source>
</evidence>
<reference evidence="9 10" key="1">
    <citation type="submission" date="2020-01" db="EMBL/GenBank/DDBJ databases">
        <authorList>
            <person name="Liu G."/>
            <person name="Liu B."/>
        </authorList>
    </citation>
    <scope>NUCLEOTIDE SEQUENCE [LARGE SCALE GENOMIC DNA]</scope>
    <source>
        <strain evidence="9 10">FJAT-51161</strain>
    </source>
</reference>
<keyword evidence="6" id="KW-0418">Kinase</keyword>
<keyword evidence="1" id="KW-0813">Transport</keyword>
<evidence type="ECO:0000313" key="10">
    <source>
        <dbReference type="Proteomes" id="UP000596049"/>
    </source>
</evidence>
<keyword evidence="4" id="KW-0808">Transferase</keyword>
<dbReference type="PANTHER" id="PTHR34581:SF2">
    <property type="entry name" value="PTS SYSTEM N,N'-DIACETYLCHITOBIOSE-SPECIFIC EIIB COMPONENT"/>
    <property type="match status" value="1"/>
</dbReference>
<dbReference type="EMBL" id="CP067341">
    <property type="protein sequence ID" value="QQP11474.1"/>
    <property type="molecule type" value="Genomic_DNA"/>
</dbReference>
<evidence type="ECO:0000256" key="2">
    <source>
        <dbReference type="ARBA" id="ARBA00022553"/>
    </source>
</evidence>
<name>A0ABX7ANY0_9BACI</name>
<evidence type="ECO:0000313" key="9">
    <source>
        <dbReference type="EMBL" id="QQP11474.1"/>
    </source>
</evidence>
<feature type="modified residue" description="Phosphocysteine; by EIIA" evidence="7">
    <location>
        <position position="14"/>
    </location>
</feature>
<evidence type="ECO:0000256" key="5">
    <source>
        <dbReference type="ARBA" id="ARBA00022683"/>
    </source>
</evidence>
<evidence type="ECO:0000256" key="3">
    <source>
        <dbReference type="ARBA" id="ARBA00022597"/>
    </source>
</evidence>
<keyword evidence="2" id="KW-0597">Phosphoprotein</keyword>